<dbReference type="AlphaFoldDB" id="A0A4C1ZJW9"/>
<evidence type="ECO:0000313" key="2">
    <source>
        <dbReference type="EMBL" id="GBP86815.1"/>
    </source>
</evidence>
<evidence type="ECO:0000313" key="3">
    <source>
        <dbReference type="Proteomes" id="UP000299102"/>
    </source>
</evidence>
<keyword evidence="3" id="KW-1185">Reference proteome</keyword>
<feature type="compositionally biased region" description="Basic and acidic residues" evidence="1">
    <location>
        <begin position="70"/>
        <end position="86"/>
    </location>
</feature>
<organism evidence="2 3">
    <name type="scientific">Eumeta variegata</name>
    <name type="common">Bagworm moth</name>
    <name type="synonym">Eumeta japonica</name>
    <dbReference type="NCBI Taxonomy" id="151549"/>
    <lineage>
        <taxon>Eukaryota</taxon>
        <taxon>Metazoa</taxon>
        <taxon>Ecdysozoa</taxon>
        <taxon>Arthropoda</taxon>
        <taxon>Hexapoda</taxon>
        <taxon>Insecta</taxon>
        <taxon>Pterygota</taxon>
        <taxon>Neoptera</taxon>
        <taxon>Endopterygota</taxon>
        <taxon>Lepidoptera</taxon>
        <taxon>Glossata</taxon>
        <taxon>Ditrysia</taxon>
        <taxon>Tineoidea</taxon>
        <taxon>Psychidae</taxon>
        <taxon>Oiketicinae</taxon>
        <taxon>Eumeta</taxon>
    </lineage>
</organism>
<dbReference type="Proteomes" id="UP000299102">
    <property type="component" value="Unassembled WGS sequence"/>
</dbReference>
<name>A0A4C1ZJW9_EUMVA</name>
<dbReference type="EMBL" id="BGZK01001818">
    <property type="protein sequence ID" value="GBP86815.1"/>
    <property type="molecule type" value="Genomic_DNA"/>
</dbReference>
<feature type="region of interest" description="Disordered" evidence="1">
    <location>
        <begin position="1"/>
        <end position="26"/>
    </location>
</feature>
<gene>
    <name evidence="2" type="ORF">EVAR_99837_1</name>
</gene>
<sequence length="131" mass="14842">MVDNKDANTKVQSNSKREKPKLPVRNQQVQFIKLQVQKEKPKLLVLNQHKRIRKVETSNLNTDLDPALGPDRDAERNFSPDPDRARSHPVVNLAFRPASENSGGPLSPPSSQPRSTPFPFPLKIFFIPKRA</sequence>
<feature type="region of interest" description="Disordered" evidence="1">
    <location>
        <begin position="50"/>
        <end position="120"/>
    </location>
</feature>
<reference evidence="2 3" key="1">
    <citation type="journal article" date="2019" name="Commun. Biol.">
        <title>The bagworm genome reveals a unique fibroin gene that provides high tensile strength.</title>
        <authorList>
            <person name="Kono N."/>
            <person name="Nakamura H."/>
            <person name="Ohtoshi R."/>
            <person name="Tomita M."/>
            <person name="Numata K."/>
            <person name="Arakawa K."/>
        </authorList>
    </citation>
    <scope>NUCLEOTIDE SEQUENCE [LARGE SCALE GENOMIC DNA]</scope>
</reference>
<accession>A0A4C1ZJW9</accession>
<comment type="caution">
    <text evidence="2">The sequence shown here is derived from an EMBL/GenBank/DDBJ whole genome shotgun (WGS) entry which is preliminary data.</text>
</comment>
<feature type="compositionally biased region" description="Pro residues" evidence="1">
    <location>
        <begin position="106"/>
        <end position="120"/>
    </location>
</feature>
<proteinExistence type="predicted"/>
<protein>
    <submittedName>
        <fullName evidence="2">Uncharacterized protein</fullName>
    </submittedName>
</protein>
<evidence type="ECO:0000256" key="1">
    <source>
        <dbReference type="SAM" id="MobiDB-lite"/>
    </source>
</evidence>